<dbReference type="AlphaFoldDB" id="A0A9X1LW97"/>
<keyword evidence="2" id="KW-1185">Reference proteome</keyword>
<protein>
    <submittedName>
        <fullName evidence="1">Uncharacterized protein</fullName>
    </submittedName>
</protein>
<proteinExistence type="predicted"/>
<evidence type="ECO:0000313" key="2">
    <source>
        <dbReference type="Proteomes" id="UP001139354"/>
    </source>
</evidence>
<dbReference type="Gene3D" id="1.10.357.10">
    <property type="entry name" value="Tetracycline Repressor, domain 2"/>
    <property type="match status" value="1"/>
</dbReference>
<evidence type="ECO:0000313" key="1">
    <source>
        <dbReference type="EMBL" id="MCC2033274.1"/>
    </source>
</evidence>
<dbReference type="Proteomes" id="UP001139354">
    <property type="component" value="Unassembled WGS sequence"/>
</dbReference>
<comment type="caution">
    <text evidence="1">The sequence shown here is derived from an EMBL/GenBank/DDBJ whole genome shotgun (WGS) entry which is preliminary data.</text>
</comment>
<accession>A0A9X1LW97</accession>
<dbReference type="RefSeq" id="WP_229385237.1">
    <property type="nucleotide sequence ID" value="NZ_JAGTTN010000004.1"/>
</dbReference>
<sequence>MDRGPHKYLGASALLGDTRPASRAARRWFNLEIGPQLEAVIATSAELQDRALLKKVGMAAAMAHALRERGVEDAVAAMAGEVGVLAFRDGYDAWTADGNTRDLNELVSEALQRVRSAAGKLG</sequence>
<name>A0A9X1LW97_9MICO</name>
<organism evidence="1 2">
    <name type="scientific">Microbacterium allomyrinae</name>
    <dbReference type="NCBI Taxonomy" id="2830666"/>
    <lineage>
        <taxon>Bacteria</taxon>
        <taxon>Bacillati</taxon>
        <taxon>Actinomycetota</taxon>
        <taxon>Actinomycetes</taxon>
        <taxon>Micrococcales</taxon>
        <taxon>Microbacteriaceae</taxon>
        <taxon>Microbacterium</taxon>
    </lineage>
</organism>
<dbReference type="EMBL" id="JAGTTN010000004">
    <property type="protein sequence ID" value="MCC2033274.1"/>
    <property type="molecule type" value="Genomic_DNA"/>
</dbReference>
<gene>
    <name evidence="1" type="ORF">KEC57_13890</name>
</gene>
<reference evidence="1" key="1">
    <citation type="submission" date="2021-04" db="EMBL/GenBank/DDBJ databases">
        <title>Microbacterium tenobrionis sp. nov. and Microbacterium allomyrinae sp. nov., isolated from larvae of Tenobrio molitor and Allomyrina dichotoma, respectively.</title>
        <authorList>
            <person name="Lee S.D."/>
        </authorList>
    </citation>
    <scope>NUCLEOTIDE SEQUENCE</scope>
    <source>
        <strain evidence="1">BWT-G7</strain>
    </source>
</reference>